<name>A0A6S7HJQ3_PARCT</name>
<keyword evidence="3" id="KW-1185">Reference proteome</keyword>
<sequence length="266" mass="30615">MIFRPNLNFTVNFHTFPVYVSETDFFPVDLEYTTPEYTGTGNFVNLIPFDYHQNSYFRSLTACYIATFKSGISENHLNNTLSGSHLVTSIVKFHVHYQMEKFMKDPRLLDHYLNEDDLYVLKKYMPTTETWERRTASTHANLGTWYYDLPVDTSRKIRNHHYVRTRYGGTYIAYDYLTKRLPKNILQKPLKGYNNILTLVKSGMTFGKNDEVNFTKTPVKTPTSPVKNSVTSPVKHSVTSPAKNSVTSPVKTHTSPAKNSVTSPTR</sequence>
<dbReference type="OrthoDB" id="5990201at2759"/>
<gene>
    <name evidence="2" type="ORF">PACLA_8A020265</name>
</gene>
<reference evidence="2" key="1">
    <citation type="submission" date="2020-04" db="EMBL/GenBank/DDBJ databases">
        <authorList>
            <person name="Alioto T."/>
            <person name="Alioto T."/>
            <person name="Gomez Garrido J."/>
        </authorList>
    </citation>
    <scope>NUCLEOTIDE SEQUENCE</scope>
    <source>
        <strain evidence="2">A484AB</strain>
    </source>
</reference>
<feature type="compositionally biased region" description="Low complexity" evidence="1">
    <location>
        <begin position="215"/>
        <end position="227"/>
    </location>
</feature>
<feature type="region of interest" description="Disordered" evidence="1">
    <location>
        <begin position="215"/>
        <end position="266"/>
    </location>
</feature>
<proteinExistence type="predicted"/>
<evidence type="ECO:0000313" key="2">
    <source>
        <dbReference type="EMBL" id="CAB4003410.1"/>
    </source>
</evidence>
<dbReference type="EMBL" id="CACRXK020004621">
    <property type="protein sequence ID" value="CAB4003410.1"/>
    <property type="molecule type" value="Genomic_DNA"/>
</dbReference>
<evidence type="ECO:0000256" key="1">
    <source>
        <dbReference type="SAM" id="MobiDB-lite"/>
    </source>
</evidence>
<comment type="caution">
    <text evidence="2">The sequence shown here is derived from an EMBL/GenBank/DDBJ whole genome shotgun (WGS) entry which is preliminary data.</text>
</comment>
<accession>A0A6S7HJQ3</accession>
<dbReference type="Proteomes" id="UP001152795">
    <property type="component" value="Unassembled WGS sequence"/>
</dbReference>
<organism evidence="2 3">
    <name type="scientific">Paramuricea clavata</name>
    <name type="common">Red gorgonian</name>
    <name type="synonym">Violescent sea-whip</name>
    <dbReference type="NCBI Taxonomy" id="317549"/>
    <lineage>
        <taxon>Eukaryota</taxon>
        <taxon>Metazoa</taxon>
        <taxon>Cnidaria</taxon>
        <taxon>Anthozoa</taxon>
        <taxon>Octocorallia</taxon>
        <taxon>Malacalcyonacea</taxon>
        <taxon>Plexauridae</taxon>
        <taxon>Paramuricea</taxon>
    </lineage>
</organism>
<evidence type="ECO:0000313" key="3">
    <source>
        <dbReference type="Proteomes" id="UP001152795"/>
    </source>
</evidence>
<dbReference type="AlphaFoldDB" id="A0A6S7HJQ3"/>
<protein>
    <submittedName>
        <fullName evidence="2">Uncharacterized protein</fullName>
    </submittedName>
</protein>
<feature type="compositionally biased region" description="Polar residues" evidence="1">
    <location>
        <begin position="228"/>
        <end position="266"/>
    </location>
</feature>